<accession>A0ABS7WPN7</accession>
<reference evidence="6 7" key="1">
    <citation type="submission" date="2020-07" db="EMBL/GenBank/DDBJ databases">
        <title>Transfer of Campylobacter canadensis to the novel genus Avispirillum gen. nov., that also includes two novel species recovered from migratory waterfowl: Avispirillum anseris sp. nov. and Avispirillum brantae sp. nov.</title>
        <authorList>
            <person name="Miller W.G."/>
            <person name="Chapman M.H."/>
            <person name="Yee E."/>
            <person name="Inglis G.D."/>
        </authorList>
    </citation>
    <scope>NUCLEOTIDE SEQUENCE [LARGE SCALE GENOMIC DNA]</scope>
    <source>
        <strain evidence="6 7">L283</strain>
    </source>
</reference>
<protein>
    <recommendedName>
        <fullName evidence="4">Threonine synthase</fullName>
        <ecNumber evidence="4">4.2.3.1</ecNumber>
    </recommendedName>
</protein>
<gene>
    <name evidence="6" type="ORF">AVCANL283_01200</name>
</gene>
<dbReference type="RefSeq" id="WP_224325120.1">
    <property type="nucleotide sequence ID" value="NZ_JACGBB010000002.1"/>
</dbReference>
<dbReference type="NCBIfam" id="TIGR00260">
    <property type="entry name" value="thrC"/>
    <property type="match status" value="1"/>
</dbReference>
<dbReference type="InterPro" id="IPR037158">
    <property type="entry name" value="Thr_synth_N_sf"/>
</dbReference>
<comment type="similarity">
    <text evidence="2">Belongs to the threonine synthase family.</text>
</comment>
<evidence type="ECO:0000313" key="7">
    <source>
        <dbReference type="Proteomes" id="UP000786183"/>
    </source>
</evidence>
<dbReference type="InterPro" id="IPR029144">
    <property type="entry name" value="Thr_synth_N"/>
</dbReference>
<keyword evidence="3" id="KW-0663">Pyridoxal phosphate</keyword>
<dbReference type="InterPro" id="IPR004450">
    <property type="entry name" value="Thr_synthase-like"/>
</dbReference>
<dbReference type="Gene3D" id="3.90.1380.10">
    <property type="entry name" value="Threonine synthase, N-terminal domain"/>
    <property type="match status" value="1"/>
</dbReference>
<dbReference type="SUPFAM" id="SSF53686">
    <property type="entry name" value="Tryptophan synthase beta subunit-like PLP-dependent enzymes"/>
    <property type="match status" value="1"/>
</dbReference>
<comment type="caution">
    <text evidence="6">The sequence shown here is derived from an EMBL/GenBank/DDBJ whole genome shotgun (WGS) entry which is preliminary data.</text>
</comment>
<name>A0ABS7WPN7_9BACT</name>
<dbReference type="InterPro" id="IPR036052">
    <property type="entry name" value="TrpB-like_PALP_sf"/>
</dbReference>
<evidence type="ECO:0000313" key="6">
    <source>
        <dbReference type="EMBL" id="MBZ7986732.1"/>
    </source>
</evidence>
<keyword evidence="7" id="KW-1185">Reference proteome</keyword>
<evidence type="ECO:0000259" key="5">
    <source>
        <dbReference type="Pfam" id="PF14821"/>
    </source>
</evidence>
<dbReference type="EC" id="4.2.3.1" evidence="4"/>
<dbReference type="PANTHER" id="PTHR43515">
    <property type="entry name" value="THREONINE SYNTHASE-LIKE 1"/>
    <property type="match status" value="1"/>
</dbReference>
<organism evidence="6 7">
    <name type="scientific">Campylobacter canadensis</name>
    <dbReference type="NCBI Taxonomy" id="449520"/>
    <lineage>
        <taxon>Bacteria</taxon>
        <taxon>Pseudomonadati</taxon>
        <taxon>Campylobacterota</taxon>
        <taxon>Epsilonproteobacteria</taxon>
        <taxon>Campylobacterales</taxon>
        <taxon>Campylobacteraceae</taxon>
        <taxon>Campylobacter</taxon>
    </lineage>
</organism>
<evidence type="ECO:0000256" key="4">
    <source>
        <dbReference type="NCBIfam" id="TIGR00260"/>
    </source>
</evidence>
<dbReference type="Pfam" id="PF14821">
    <property type="entry name" value="Thr_synth_N"/>
    <property type="match status" value="1"/>
</dbReference>
<sequence length="457" mass="51718">MFVSSKNSKLKASLKEALLNPLSSDGGLYSPSVLTKISVDKNISYNDLALVIYKTFSNEFINEFKNSLDAYLEFDYQKAINIVKLNDKAHICELFLGKTRAFKDLALAPLARFMSALEDNLLIMCATSGDTGPATLSAFNNLARTICIYPHNKTSVVQQAQMGKIKYNNSLVLAIDGNFDDAQSALKELLNDADFKNSIKEAKLNLSAANSLNFGRILYQIIYHYYASLKYENEINIAVPSGNFGNALAAFYAKMMGANINKIKIISNENCVLYDFFNTGCYDLRKREFKCTLSPAMDILKSSNLERLIFYFFGDERTASLYKDLNEKKYFTLSKDELNKLKEHFIAYKCSDDECLKNIKKYSDVYLFDPHTATTLNALDDDFTLLCASAQWCKFTPSICKALDINKEEKQALFELSKEKNCKISDNLLEALNSNVNYAKEIKVNEIKEQILNWIKG</sequence>
<dbReference type="PANTHER" id="PTHR43515:SF1">
    <property type="entry name" value="THREONINE SYNTHASE-LIKE 1"/>
    <property type="match status" value="1"/>
</dbReference>
<dbReference type="Gene3D" id="3.40.50.1100">
    <property type="match status" value="2"/>
</dbReference>
<comment type="cofactor">
    <cofactor evidence="1">
        <name>pyridoxal 5'-phosphate</name>
        <dbReference type="ChEBI" id="CHEBI:597326"/>
    </cofactor>
</comment>
<dbReference type="GO" id="GO:0004795">
    <property type="term" value="F:threonine synthase activity"/>
    <property type="evidence" value="ECO:0007669"/>
    <property type="project" value="UniProtKB-EC"/>
</dbReference>
<feature type="domain" description="Threonine synthase N-terminal" evidence="5">
    <location>
        <begin position="2"/>
        <end position="62"/>
    </location>
</feature>
<keyword evidence="6" id="KW-0456">Lyase</keyword>
<proteinExistence type="inferred from homology"/>
<dbReference type="Proteomes" id="UP000786183">
    <property type="component" value="Unassembled WGS sequence"/>
</dbReference>
<evidence type="ECO:0000256" key="2">
    <source>
        <dbReference type="ARBA" id="ARBA00005517"/>
    </source>
</evidence>
<dbReference type="EMBL" id="JACGBB010000002">
    <property type="protein sequence ID" value="MBZ7986732.1"/>
    <property type="molecule type" value="Genomic_DNA"/>
</dbReference>
<evidence type="ECO:0000256" key="1">
    <source>
        <dbReference type="ARBA" id="ARBA00001933"/>
    </source>
</evidence>
<evidence type="ECO:0000256" key="3">
    <source>
        <dbReference type="ARBA" id="ARBA00022898"/>
    </source>
</evidence>